<dbReference type="CDD" id="cd18793">
    <property type="entry name" value="SF2_C_SNF"/>
    <property type="match status" value="1"/>
</dbReference>
<dbReference type="InterPro" id="IPR038718">
    <property type="entry name" value="SNF2-like_sf"/>
</dbReference>
<evidence type="ECO:0000256" key="14">
    <source>
        <dbReference type="RuleBase" id="RU368001"/>
    </source>
</evidence>
<dbReference type="GO" id="GO:0031011">
    <property type="term" value="C:Ino80 complex"/>
    <property type="evidence" value="ECO:0007669"/>
    <property type="project" value="UniProtKB-UniRule"/>
</dbReference>
<comment type="domain">
    <text evidence="14">The DBINO region is involved in binding to DNA.</text>
</comment>
<dbReference type="EC" id="3.6.4.-" evidence="14"/>
<keyword evidence="21" id="KW-1185">Reference proteome</keyword>
<feature type="region of interest" description="Disordered" evidence="16">
    <location>
        <begin position="1"/>
        <end position="21"/>
    </location>
</feature>
<dbReference type="GO" id="GO:0003677">
    <property type="term" value="F:DNA binding"/>
    <property type="evidence" value="ECO:0007669"/>
    <property type="project" value="UniProtKB-UniRule"/>
</dbReference>
<keyword evidence="12 14" id="KW-0234">DNA repair</keyword>
<sequence>MGTDAQEHRANGKSDGAKPVAYAQETGAIAAAAQRDGHVARVGTKGVAGESGRRHGLDHDRDRTHGQDPGDADEPAESASPHSQSSNASSPSDRHTRPLKKMCLEKSAPSRAQREDAERDEHTHDPSKDASANGVDSESIVLDTSSEQEEQDSCSAPEPDSRLPPASYEFDAAPAPPLKVSGIALMYTQPLSRVRALVRTQYAPTLWSRALPIAIVQDDDPLDEEHITLRGVKMVVPGLFEDDERYQNIEKEIERAEVRNRGATKRLSKYKTIGGELGSISVRKRPGHRGHRRFDSNPVEYGPSKSGRYDAEDAHGGFAKTASASKHKHDSLHVSSGKLSKRPKKPVSRLVESSLLTSKSSGHKFKRGAGSSSAATSAAKAAAAAAAAAASVAAAAVADSEKLMAAAKEEKRDAEDAGAGAGTLKKSTRRSGGNSKLERAAAAAAARAAAAEAAAIAAAQKAAEAAEKAAEREEAKQRRDAEKRLKAMWKQIVRFEMPKVQRLRAGQNGLMFRTVRSRSLHASREARKNAVTTVRVADQAAARSKKLLKDVANFWKREDKERTEKKRRELAELENVRRKEEEEREAQRQKNKLRFLLGQSEAFSSFLAKKNEATIAAIGSSAVEKAAQVRAGVTGDEDDEELQRKAEEGAAALVAQHKARLEEFDAISRQKRLASETAKGNLLAVTGTGAERPATEAEADAAAGVTHNGVSAVGGKACDLSATGEDARAILDKAQEGIKQPTRLIAKMKSYQLKGLAWLVSLYDQGINGILADEMGLGKTIQTISFLAYLTETENNWGPFLVVTPKATLHNWQQELAKFCPDLKCLPYWGNKNDRLELRKVWSAKRMYRQDSEFHVCVTSYEILVVDEKHFSRVKWQYLVLDEAQAIKNSSSQRWKSLLSFPCRNRLLLTGTPLQNKLSELWSLLHFIMPTIFDSQTEFADWFAKDIEGHAAQSAGARLDATTIARLRTLLDPFMLRRVKKDVENEMPPKTEIEISTYLTPRQRLLYNGIKQNISVSELLRSLGGLSREGGANGDNSRLMNIVMQLRKVCNHPETFERRHTITPFQFQASPPPSFTPLPPAILLSSLSPVELALRVKFVSRSTIPFELPRALMEDMVFELGTCRHHYLLKRFNAWSADYSHERMFKQKGTEHPQNEWPHGHGYALARLAGGYSVGEFAKLMNTEDRLWNWHDVECPMSETLARLVDVYGDGDEPDAGDAIRAVHRMIPLIGRSRSTHPVVLPGFASPAEIVARQSRLLRTAQVFVPPASAPPVVPHCPGAGSQSIRDHTRFNERFAFPDPPDQRFSVRTYEEYRAFWQELLDLGYGMLPFFPVQLPDPGRLIVDSGKMRTLDELLNKLKAEGHKCLIYSQFVKVLDILEDYCVNAGHKHLRLDGQSGLPDRRDMVADWQSNPELFVFLLSTRAGGVGINLTAADTVIFFDSDWNPTVDAQAMDRAHRLGQERPVTVYRLIAKNTIEERILTRARQKDRIHDLVIKGQVQEIETEQDTGPSLTDVAQLLLDEEDIGMKAMLEQK</sequence>
<evidence type="ECO:0000259" key="19">
    <source>
        <dbReference type="PROSITE" id="PS51413"/>
    </source>
</evidence>
<dbReference type="PROSITE" id="PS51194">
    <property type="entry name" value="HELICASE_CTER"/>
    <property type="match status" value="1"/>
</dbReference>
<keyword evidence="11" id="KW-0804">Transcription</keyword>
<keyword evidence="5 14" id="KW-0227">DNA damage</keyword>
<dbReference type="InterPro" id="IPR027417">
    <property type="entry name" value="P-loop_NTPase"/>
</dbReference>
<evidence type="ECO:0000256" key="6">
    <source>
        <dbReference type="ARBA" id="ARBA00022801"/>
    </source>
</evidence>
<evidence type="ECO:0000313" key="21">
    <source>
        <dbReference type="Proteomes" id="UP000324585"/>
    </source>
</evidence>
<feature type="compositionally biased region" description="Basic and acidic residues" evidence="16">
    <location>
        <begin position="51"/>
        <end position="68"/>
    </location>
</feature>
<dbReference type="EMBL" id="VRMN01000001">
    <property type="protein sequence ID" value="KAA8500058.1"/>
    <property type="molecule type" value="Genomic_DNA"/>
</dbReference>
<keyword evidence="13" id="KW-0539">Nucleus</keyword>
<evidence type="ECO:0000256" key="13">
    <source>
        <dbReference type="ARBA" id="ARBA00023242"/>
    </source>
</evidence>
<organism evidence="20 21">
    <name type="scientific">Porphyridium purpureum</name>
    <name type="common">Red alga</name>
    <name type="synonym">Porphyridium cruentum</name>
    <dbReference type="NCBI Taxonomy" id="35688"/>
    <lineage>
        <taxon>Eukaryota</taxon>
        <taxon>Rhodophyta</taxon>
        <taxon>Bangiophyceae</taxon>
        <taxon>Porphyridiales</taxon>
        <taxon>Porphyridiaceae</taxon>
        <taxon>Porphyridium</taxon>
    </lineage>
</organism>
<evidence type="ECO:0000256" key="7">
    <source>
        <dbReference type="ARBA" id="ARBA00022840"/>
    </source>
</evidence>
<feature type="region of interest" description="Disordered" evidence="16">
    <location>
        <begin position="33"/>
        <end position="170"/>
    </location>
</feature>
<dbReference type="GO" id="GO:0016887">
    <property type="term" value="F:ATP hydrolysis activity"/>
    <property type="evidence" value="ECO:0007669"/>
    <property type="project" value="TreeGrafter"/>
</dbReference>
<gene>
    <name evidence="20" type="ORF">FVE85_7643</name>
</gene>
<evidence type="ECO:0000256" key="1">
    <source>
        <dbReference type="ARBA" id="ARBA00004123"/>
    </source>
</evidence>
<evidence type="ECO:0000259" key="18">
    <source>
        <dbReference type="PROSITE" id="PS51194"/>
    </source>
</evidence>
<dbReference type="InterPro" id="IPR049730">
    <property type="entry name" value="SNF2/RAD54-like_C"/>
</dbReference>
<dbReference type="PROSITE" id="PS51413">
    <property type="entry name" value="DBINO"/>
    <property type="match status" value="1"/>
</dbReference>
<dbReference type="Gene3D" id="3.40.50.10810">
    <property type="entry name" value="Tandem AAA-ATPase domain"/>
    <property type="match status" value="1"/>
</dbReference>
<dbReference type="InterPro" id="IPR020838">
    <property type="entry name" value="DBINO"/>
</dbReference>
<evidence type="ECO:0000256" key="5">
    <source>
        <dbReference type="ARBA" id="ARBA00022763"/>
    </source>
</evidence>
<evidence type="ECO:0000256" key="10">
    <source>
        <dbReference type="ARBA" id="ARBA00023159"/>
    </source>
</evidence>
<reference evidence="21" key="1">
    <citation type="journal article" date="2019" name="Nat. Commun.">
        <title>Expansion of phycobilisome linker gene families in mesophilic red algae.</title>
        <authorList>
            <person name="Lee J."/>
            <person name="Kim D."/>
            <person name="Bhattacharya D."/>
            <person name="Yoon H.S."/>
        </authorList>
    </citation>
    <scope>NUCLEOTIDE SEQUENCE [LARGE SCALE GENOMIC DNA]</scope>
    <source>
        <strain evidence="21">CCMP 1328</strain>
    </source>
</reference>
<feature type="coiled-coil region" evidence="15">
    <location>
        <begin position="556"/>
        <end position="599"/>
    </location>
</feature>
<comment type="subcellular location">
    <subcellularLocation>
        <location evidence="1 14">Nucleus</location>
    </subcellularLocation>
</comment>
<keyword evidence="20" id="KW-0347">Helicase</keyword>
<feature type="compositionally biased region" description="Basic residues" evidence="16">
    <location>
        <begin position="282"/>
        <end position="292"/>
    </location>
</feature>
<keyword evidence="15" id="KW-0175">Coiled coil</keyword>
<feature type="domain" description="DBINO" evidence="19">
    <location>
        <begin position="488"/>
        <end position="613"/>
    </location>
</feature>
<comment type="similarity">
    <text evidence="2 14">Belongs to the SNF2/RAD54 helicase family.</text>
</comment>
<dbReference type="GO" id="GO:0005524">
    <property type="term" value="F:ATP binding"/>
    <property type="evidence" value="ECO:0007669"/>
    <property type="project" value="UniProtKB-UniRule"/>
</dbReference>
<dbReference type="Gene3D" id="3.40.50.300">
    <property type="entry name" value="P-loop containing nucleotide triphosphate hydrolases"/>
    <property type="match status" value="1"/>
</dbReference>
<evidence type="ECO:0000256" key="3">
    <source>
        <dbReference type="ARBA" id="ARBA00019805"/>
    </source>
</evidence>
<feature type="domain" description="Helicase C-terminal" evidence="18">
    <location>
        <begin position="1350"/>
        <end position="1509"/>
    </location>
</feature>
<keyword evidence="6 14" id="KW-0378">Hydrolase</keyword>
<dbReference type="InterPro" id="IPR050520">
    <property type="entry name" value="INO80/SWR1_helicase"/>
</dbReference>
<dbReference type="SMART" id="SM00487">
    <property type="entry name" value="DEXDc"/>
    <property type="match status" value="1"/>
</dbReference>
<keyword evidence="8" id="KW-0805">Transcription regulation</keyword>
<evidence type="ECO:0000256" key="15">
    <source>
        <dbReference type="SAM" id="Coils"/>
    </source>
</evidence>
<feature type="domain" description="Helicase ATP-binding" evidence="17">
    <location>
        <begin position="760"/>
        <end position="931"/>
    </location>
</feature>
<dbReference type="InterPro" id="IPR014001">
    <property type="entry name" value="Helicase_ATP-bd"/>
</dbReference>
<evidence type="ECO:0000256" key="11">
    <source>
        <dbReference type="ARBA" id="ARBA00023163"/>
    </source>
</evidence>
<dbReference type="PANTHER" id="PTHR45685">
    <property type="entry name" value="HELICASE SRCAP-RELATED"/>
    <property type="match status" value="1"/>
</dbReference>
<evidence type="ECO:0000256" key="4">
    <source>
        <dbReference type="ARBA" id="ARBA00022741"/>
    </source>
</evidence>
<dbReference type="SMART" id="SM00490">
    <property type="entry name" value="HELICc"/>
    <property type="match status" value="1"/>
</dbReference>
<keyword evidence="9 14" id="KW-0238">DNA-binding</keyword>
<comment type="caution">
    <text evidence="20">The sequence shown here is derived from an EMBL/GenBank/DDBJ whole genome shotgun (WGS) entry which is preliminary data.</text>
</comment>
<protein>
    <recommendedName>
        <fullName evidence="3 14">Chromatin-remodeling ATPase INO80</fullName>
        <ecNumber evidence="14">3.6.4.-</ecNumber>
    </recommendedName>
</protein>
<keyword evidence="7 14" id="KW-0067">ATP-binding</keyword>
<dbReference type="InterPro" id="IPR000330">
    <property type="entry name" value="SNF2_N"/>
</dbReference>
<dbReference type="PROSITE" id="PS51192">
    <property type="entry name" value="HELICASE_ATP_BIND_1"/>
    <property type="match status" value="1"/>
</dbReference>
<dbReference type="Proteomes" id="UP000324585">
    <property type="component" value="Unassembled WGS sequence"/>
</dbReference>
<dbReference type="InterPro" id="IPR001650">
    <property type="entry name" value="Helicase_C-like"/>
</dbReference>
<dbReference type="GO" id="GO:0006338">
    <property type="term" value="P:chromatin remodeling"/>
    <property type="evidence" value="ECO:0007669"/>
    <property type="project" value="UniProtKB-UniRule"/>
</dbReference>
<comment type="catalytic activity">
    <reaction evidence="14">
        <text>ATP + H2O = ADP + phosphate + H(+)</text>
        <dbReference type="Rhea" id="RHEA:13065"/>
        <dbReference type="ChEBI" id="CHEBI:15377"/>
        <dbReference type="ChEBI" id="CHEBI:15378"/>
        <dbReference type="ChEBI" id="CHEBI:30616"/>
        <dbReference type="ChEBI" id="CHEBI:43474"/>
        <dbReference type="ChEBI" id="CHEBI:456216"/>
    </reaction>
</comment>
<dbReference type="SUPFAM" id="SSF52540">
    <property type="entry name" value="P-loop containing nucleoside triphosphate hydrolases"/>
    <property type="match status" value="2"/>
</dbReference>
<evidence type="ECO:0000256" key="8">
    <source>
        <dbReference type="ARBA" id="ARBA00023015"/>
    </source>
</evidence>
<name>A0A5J4ZAF0_PORPP</name>
<dbReference type="OrthoDB" id="372624at2759"/>
<feature type="compositionally biased region" description="Basic and acidic residues" evidence="16">
    <location>
        <begin position="112"/>
        <end position="128"/>
    </location>
</feature>
<feature type="region of interest" description="Disordered" evidence="16">
    <location>
        <begin position="278"/>
        <end position="370"/>
    </location>
</feature>
<evidence type="ECO:0000256" key="9">
    <source>
        <dbReference type="ARBA" id="ARBA00023125"/>
    </source>
</evidence>
<dbReference type="GO" id="GO:0004386">
    <property type="term" value="F:helicase activity"/>
    <property type="evidence" value="ECO:0007669"/>
    <property type="project" value="UniProtKB-KW"/>
</dbReference>
<comment type="function">
    <text evidence="14">ATPase component of the INO80 complex which remodels chromatin by shifting nucleosomes and is involved in DNA repair.</text>
</comment>
<keyword evidence="10" id="KW-0010">Activator</keyword>
<dbReference type="PANTHER" id="PTHR45685:SF2">
    <property type="entry name" value="CHROMATIN-REMODELING ATPASE INO80"/>
    <property type="match status" value="1"/>
</dbReference>
<dbReference type="Pfam" id="PF00271">
    <property type="entry name" value="Helicase_C"/>
    <property type="match status" value="1"/>
</dbReference>
<dbReference type="FunFam" id="3.40.50.10810:FF:000051">
    <property type="entry name" value="Helicase SWR1"/>
    <property type="match status" value="1"/>
</dbReference>
<comment type="subunit">
    <text evidence="14">Component of the INO80 chromatin-remodeling complex.</text>
</comment>
<feature type="compositionally biased region" description="Low complexity" evidence="16">
    <location>
        <begin position="77"/>
        <end position="91"/>
    </location>
</feature>
<evidence type="ECO:0000256" key="2">
    <source>
        <dbReference type="ARBA" id="ARBA00007025"/>
    </source>
</evidence>
<evidence type="ECO:0000313" key="20">
    <source>
        <dbReference type="EMBL" id="KAA8500058.1"/>
    </source>
</evidence>
<dbReference type="Pfam" id="PF13892">
    <property type="entry name" value="DBINO"/>
    <property type="match status" value="1"/>
</dbReference>
<evidence type="ECO:0000256" key="12">
    <source>
        <dbReference type="ARBA" id="ARBA00023204"/>
    </source>
</evidence>
<keyword evidence="4" id="KW-0547">Nucleotide-binding</keyword>
<feature type="compositionally biased region" description="Basic and acidic residues" evidence="16">
    <location>
        <begin position="1"/>
        <end position="16"/>
    </location>
</feature>
<feature type="region of interest" description="Disordered" evidence="16">
    <location>
        <begin position="408"/>
        <end position="435"/>
    </location>
</feature>
<accession>A0A5J4ZAF0</accession>
<evidence type="ECO:0000259" key="17">
    <source>
        <dbReference type="PROSITE" id="PS51192"/>
    </source>
</evidence>
<feature type="coiled-coil region" evidence="15">
    <location>
        <begin position="239"/>
        <end position="266"/>
    </location>
</feature>
<dbReference type="GO" id="GO:0042393">
    <property type="term" value="F:histone binding"/>
    <property type="evidence" value="ECO:0007669"/>
    <property type="project" value="TreeGrafter"/>
</dbReference>
<dbReference type="GO" id="GO:0006281">
    <property type="term" value="P:DNA repair"/>
    <property type="evidence" value="ECO:0007669"/>
    <property type="project" value="UniProtKB-UniRule"/>
</dbReference>
<proteinExistence type="inferred from homology"/>
<evidence type="ECO:0000256" key="16">
    <source>
        <dbReference type="SAM" id="MobiDB-lite"/>
    </source>
</evidence>
<dbReference type="Pfam" id="PF00176">
    <property type="entry name" value="SNF2-rel_dom"/>
    <property type="match status" value="1"/>
</dbReference>